<keyword evidence="9" id="KW-1185">Reference proteome</keyword>
<dbReference type="Gene3D" id="3.30.565.10">
    <property type="entry name" value="Histidine kinase-like ATPase, C-terminal domain"/>
    <property type="match status" value="1"/>
</dbReference>
<feature type="transmembrane region" description="Helical" evidence="6">
    <location>
        <begin position="293"/>
        <end position="316"/>
    </location>
</feature>
<keyword evidence="5 6" id="KW-0472">Membrane</keyword>
<dbReference type="Gene3D" id="6.10.340.10">
    <property type="match status" value="1"/>
</dbReference>
<dbReference type="InterPro" id="IPR050640">
    <property type="entry name" value="Bact_2-comp_sensor_kinase"/>
</dbReference>
<dbReference type="CDD" id="cd06225">
    <property type="entry name" value="HAMP"/>
    <property type="match status" value="1"/>
</dbReference>
<dbReference type="SUPFAM" id="SSF158472">
    <property type="entry name" value="HAMP domain-like"/>
    <property type="match status" value="1"/>
</dbReference>
<dbReference type="Pfam" id="PF06580">
    <property type="entry name" value="His_kinase"/>
    <property type="match status" value="1"/>
</dbReference>
<dbReference type="Proteomes" id="UP000639396">
    <property type="component" value="Unassembled WGS sequence"/>
</dbReference>
<dbReference type="RefSeq" id="WP_190930545.1">
    <property type="nucleotide sequence ID" value="NZ_JACXJA010000035.1"/>
</dbReference>
<evidence type="ECO:0000256" key="5">
    <source>
        <dbReference type="ARBA" id="ARBA00023136"/>
    </source>
</evidence>
<feature type="transmembrane region" description="Helical" evidence="6">
    <location>
        <begin position="12"/>
        <end position="37"/>
    </location>
</feature>
<dbReference type="PANTHER" id="PTHR34220">
    <property type="entry name" value="SENSOR HISTIDINE KINASE YPDA"/>
    <property type="match status" value="1"/>
</dbReference>
<feature type="domain" description="HAMP" evidence="7">
    <location>
        <begin position="318"/>
        <end position="370"/>
    </location>
</feature>
<dbReference type="PANTHER" id="PTHR34220:SF7">
    <property type="entry name" value="SENSOR HISTIDINE KINASE YPDA"/>
    <property type="match status" value="1"/>
</dbReference>
<dbReference type="Gene3D" id="3.30.450.20">
    <property type="entry name" value="PAS domain"/>
    <property type="match status" value="1"/>
</dbReference>
<dbReference type="InterPro" id="IPR010559">
    <property type="entry name" value="Sig_transdc_His_kin_internal"/>
</dbReference>
<evidence type="ECO:0000256" key="1">
    <source>
        <dbReference type="ARBA" id="ARBA00004651"/>
    </source>
</evidence>
<reference evidence="8" key="1">
    <citation type="submission" date="2020-09" db="EMBL/GenBank/DDBJ databases">
        <title>A novel bacterium of genus Paenibacillus, isolated from South China Sea.</title>
        <authorList>
            <person name="Huang H."/>
            <person name="Mo K."/>
            <person name="Hu Y."/>
        </authorList>
    </citation>
    <scope>NUCLEOTIDE SEQUENCE</scope>
    <source>
        <strain evidence="8">IB182363</strain>
    </source>
</reference>
<dbReference type="Pfam" id="PF00672">
    <property type="entry name" value="HAMP"/>
    <property type="match status" value="1"/>
</dbReference>
<evidence type="ECO:0000313" key="8">
    <source>
        <dbReference type="EMBL" id="MBD2864923.1"/>
    </source>
</evidence>
<dbReference type="EMBL" id="JACXJA010000035">
    <property type="protein sequence ID" value="MBD2864923.1"/>
    <property type="molecule type" value="Genomic_DNA"/>
</dbReference>
<evidence type="ECO:0000256" key="2">
    <source>
        <dbReference type="ARBA" id="ARBA00022475"/>
    </source>
</evidence>
<dbReference type="GO" id="GO:0000155">
    <property type="term" value="F:phosphorelay sensor kinase activity"/>
    <property type="evidence" value="ECO:0007669"/>
    <property type="project" value="InterPro"/>
</dbReference>
<dbReference type="PROSITE" id="PS50885">
    <property type="entry name" value="HAMP"/>
    <property type="match status" value="1"/>
</dbReference>
<keyword evidence="6" id="KW-0812">Transmembrane</keyword>
<keyword evidence="4" id="KW-0808">Transferase</keyword>
<keyword evidence="6" id="KW-1133">Transmembrane helix</keyword>
<evidence type="ECO:0000256" key="6">
    <source>
        <dbReference type="SAM" id="Phobius"/>
    </source>
</evidence>
<keyword evidence="8" id="KW-0418">Kinase</keyword>
<evidence type="ECO:0000313" key="9">
    <source>
        <dbReference type="Proteomes" id="UP000639396"/>
    </source>
</evidence>
<sequence>MRREGKKRFISLQYKILFFTVVLVLIPLLAVGILSYVKSSEIIRQKVSVSDLNTVTQIGQNIEFMFEYFHDTSLFVMQSGEVRQFLRMDIEADPSEYNGQKVITEQLLTNLPNMKAFVQSIQLQGINGSRLNVRGAVRPLQPEQIAGILERKGEPVWYLNEIVLGNGTKKNVISYERAIKDINNISVTLGVLQMNMDLDAVLSLFESRQTGGTDHFYLVDEHDDVVASTDGNRVSGSLSEMIGAQTGLTQQQGYTELTIDRTPYLLTYDTIEPLGWRILHIVPAQALLKENQVIPQIIVVTAIISFFVCAGMAYWFSRRMILPIRKLRRLMSQVDGEDFNVRITVSGNDEIAELGQSFNNMLERLRGMIREVYTAQLHKKEAELKAFQAQINPHFLYNTLDTIYWMSRMEKAFETSELVQALSKLFRLSLNSGKELTTVRAEVEHLRHYVTIQQKRYEDSIDFQIEVEEEALDCQTVKLVIQPFVENAIVHGIEKKGESGVIRVDIKREDEGLVYYISDTGYGADLEEVNRLMRESGDDNKGFAVKNINDRIQLHFGKMYGVEFSNGREGTIVKVIQPWTKEETDDGQADDRR</sequence>
<accession>A0A927CDZ3</accession>
<dbReference type="SMART" id="SM00304">
    <property type="entry name" value="HAMP"/>
    <property type="match status" value="1"/>
</dbReference>
<evidence type="ECO:0000256" key="3">
    <source>
        <dbReference type="ARBA" id="ARBA00022553"/>
    </source>
</evidence>
<evidence type="ECO:0000259" key="7">
    <source>
        <dbReference type="PROSITE" id="PS50885"/>
    </source>
</evidence>
<comment type="caution">
    <text evidence="8">The sequence shown here is derived from an EMBL/GenBank/DDBJ whole genome shotgun (WGS) entry which is preliminary data.</text>
</comment>
<comment type="subcellular location">
    <subcellularLocation>
        <location evidence="1">Cell membrane</location>
        <topology evidence="1">Multi-pass membrane protein</topology>
    </subcellularLocation>
</comment>
<dbReference type="InterPro" id="IPR003660">
    <property type="entry name" value="HAMP_dom"/>
</dbReference>
<evidence type="ECO:0000256" key="4">
    <source>
        <dbReference type="ARBA" id="ARBA00022679"/>
    </source>
</evidence>
<dbReference type="SUPFAM" id="SSF55874">
    <property type="entry name" value="ATPase domain of HSP90 chaperone/DNA topoisomerase II/histidine kinase"/>
    <property type="match status" value="1"/>
</dbReference>
<name>A0A927CDZ3_9BACL</name>
<dbReference type="InterPro" id="IPR036890">
    <property type="entry name" value="HATPase_C_sf"/>
</dbReference>
<proteinExistence type="predicted"/>
<protein>
    <submittedName>
        <fullName evidence="8">Sensor histidine kinase</fullName>
    </submittedName>
</protein>
<keyword evidence="2" id="KW-1003">Cell membrane</keyword>
<organism evidence="8 9">
    <name type="scientific">Paenibacillus oceani</name>
    <dbReference type="NCBI Taxonomy" id="2772510"/>
    <lineage>
        <taxon>Bacteria</taxon>
        <taxon>Bacillati</taxon>
        <taxon>Bacillota</taxon>
        <taxon>Bacilli</taxon>
        <taxon>Bacillales</taxon>
        <taxon>Paenibacillaceae</taxon>
        <taxon>Paenibacillus</taxon>
    </lineage>
</organism>
<dbReference type="GO" id="GO:0005886">
    <property type="term" value="C:plasma membrane"/>
    <property type="evidence" value="ECO:0007669"/>
    <property type="project" value="UniProtKB-SubCell"/>
</dbReference>
<dbReference type="AlphaFoldDB" id="A0A927CDZ3"/>
<keyword evidence="3" id="KW-0597">Phosphoprotein</keyword>
<gene>
    <name evidence="8" type="ORF">IDH45_23370</name>
</gene>